<evidence type="ECO:0000313" key="9">
    <source>
        <dbReference type="Proteomes" id="UP001231189"/>
    </source>
</evidence>
<dbReference type="SUPFAM" id="SSF49599">
    <property type="entry name" value="TRAF domain-like"/>
    <property type="match status" value="1"/>
</dbReference>
<proteinExistence type="predicted"/>
<dbReference type="Proteomes" id="UP001231189">
    <property type="component" value="Unassembled WGS sequence"/>
</dbReference>
<organism evidence="8 9">
    <name type="scientific">Lolium multiflorum</name>
    <name type="common">Italian ryegrass</name>
    <name type="synonym">Lolium perenne subsp. multiflorum</name>
    <dbReference type="NCBI Taxonomy" id="4521"/>
    <lineage>
        <taxon>Eukaryota</taxon>
        <taxon>Viridiplantae</taxon>
        <taxon>Streptophyta</taxon>
        <taxon>Embryophyta</taxon>
        <taxon>Tracheophyta</taxon>
        <taxon>Spermatophyta</taxon>
        <taxon>Magnoliopsida</taxon>
        <taxon>Liliopsida</taxon>
        <taxon>Poales</taxon>
        <taxon>Poaceae</taxon>
        <taxon>BOP clade</taxon>
        <taxon>Pooideae</taxon>
        <taxon>Poodae</taxon>
        <taxon>Poeae</taxon>
        <taxon>Poeae Chloroplast Group 2 (Poeae type)</taxon>
        <taxon>Loliodinae</taxon>
        <taxon>Loliinae</taxon>
        <taxon>Lolium</taxon>
    </lineage>
</organism>
<feature type="region of interest" description="Disordered" evidence="6">
    <location>
        <begin position="1"/>
        <end position="29"/>
    </location>
</feature>
<comment type="caution">
    <text evidence="8">The sequence shown here is derived from an EMBL/GenBank/DDBJ whole genome shotgun (WGS) entry which is preliminary data.</text>
</comment>
<keyword evidence="2 5" id="KW-0863">Zinc-finger</keyword>
<sequence>MQAGASEERNRGSWPAKEKGSRDQSAKKPRLDLKALPSVPVKQEIVVRQAAGPIVAVEHVAVMKIDLQVDVPVLHCPICFGKLKPPVFQCMRGHAACHGCLAGGCGVCDGAAFDVPNTAMDGVVSSARVICDYDGCGRFITYHEADDHRDACPHAPCSCTEPGCTFKAPPRALVAHLVAAHAMREHKLRYGKTSEIEVPVPEPARHLLTGAEDDNDAFLLTVGALGAATVVSAVCIRAAACPWPRYTVKMWANGPLPAEANRRTDTVQADIEATSSTKPGAVVLEDLTSYLMVPPRYLVGAGPAKVLLLNVRVGKATL</sequence>
<dbReference type="EMBL" id="JAUUTY010000003">
    <property type="protein sequence ID" value="KAK1661083.1"/>
    <property type="molecule type" value="Genomic_DNA"/>
</dbReference>
<gene>
    <name evidence="8" type="ORF">QYE76_049242</name>
</gene>
<evidence type="ECO:0000256" key="6">
    <source>
        <dbReference type="SAM" id="MobiDB-lite"/>
    </source>
</evidence>
<dbReference type="InterPro" id="IPR013010">
    <property type="entry name" value="Znf_SIAH"/>
</dbReference>
<dbReference type="AlphaFoldDB" id="A0AAD8SPR6"/>
<accession>A0AAD8SPR6</accession>
<evidence type="ECO:0000256" key="4">
    <source>
        <dbReference type="ARBA" id="ARBA00024004"/>
    </source>
</evidence>
<reference evidence="8" key="1">
    <citation type="submission" date="2023-07" db="EMBL/GenBank/DDBJ databases">
        <title>A chromosome-level genome assembly of Lolium multiflorum.</title>
        <authorList>
            <person name="Chen Y."/>
            <person name="Copetti D."/>
            <person name="Kolliker R."/>
            <person name="Studer B."/>
        </authorList>
    </citation>
    <scope>NUCLEOTIDE SEQUENCE</scope>
    <source>
        <strain evidence="8">02402/16</strain>
        <tissue evidence="8">Leaf</tissue>
    </source>
</reference>
<dbReference type="Gene3D" id="3.30.40.10">
    <property type="entry name" value="Zinc/RING finger domain, C3HC4 (zinc finger)"/>
    <property type="match status" value="1"/>
</dbReference>
<dbReference type="PANTHER" id="PTHR46632:SF18">
    <property type="entry name" value="OS01G0122200 PROTEIN"/>
    <property type="match status" value="1"/>
</dbReference>
<name>A0AAD8SPR6_LOLMU</name>
<dbReference type="PROSITE" id="PS51081">
    <property type="entry name" value="ZF_SIAH"/>
    <property type="match status" value="1"/>
</dbReference>
<keyword evidence="3" id="KW-0862">Zinc</keyword>
<dbReference type="InterPro" id="IPR013083">
    <property type="entry name" value="Znf_RING/FYVE/PHD"/>
</dbReference>
<keyword evidence="1" id="KW-0479">Metal-binding</keyword>
<protein>
    <recommendedName>
        <fullName evidence="7">SIAH-type domain-containing protein</fullName>
    </recommendedName>
</protein>
<comment type="function">
    <text evidence="4">E3 ubiquitin-protein ligase that mediates ubiquitination and subsequent proteasomal degradation of target proteins. E3 ubiquitin ligases accept ubiquitin from an E2 ubiquitin-conjugating enzyme in the form of a thioester and then directly transfers the ubiquitin to targeted substrates. It probably triggers the ubiquitin-mediated degradation of different substrates.</text>
</comment>
<evidence type="ECO:0000256" key="5">
    <source>
        <dbReference type="PROSITE-ProRule" id="PRU00455"/>
    </source>
</evidence>
<feature type="domain" description="SIAH-type" evidence="7">
    <location>
        <begin position="126"/>
        <end position="182"/>
    </location>
</feature>
<evidence type="ECO:0000313" key="8">
    <source>
        <dbReference type="EMBL" id="KAK1661083.1"/>
    </source>
</evidence>
<keyword evidence="9" id="KW-1185">Reference proteome</keyword>
<dbReference type="InterPro" id="IPR044286">
    <property type="entry name" value="SINL_plant"/>
</dbReference>
<evidence type="ECO:0000256" key="1">
    <source>
        <dbReference type="ARBA" id="ARBA00022723"/>
    </source>
</evidence>
<dbReference type="PANTHER" id="PTHR46632">
    <property type="entry name" value="E3 UBIQUITIN-PROTEIN LIGASE SINA-LIKE 4"/>
    <property type="match status" value="1"/>
</dbReference>
<dbReference type="GO" id="GO:0008270">
    <property type="term" value="F:zinc ion binding"/>
    <property type="evidence" value="ECO:0007669"/>
    <property type="project" value="UniProtKB-KW"/>
</dbReference>
<evidence type="ECO:0000259" key="7">
    <source>
        <dbReference type="PROSITE" id="PS51081"/>
    </source>
</evidence>
<evidence type="ECO:0000256" key="2">
    <source>
        <dbReference type="ARBA" id="ARBA00022771"/>
    </source>
</evidence>
<evidence type="ECO:0000256" key="3">
    <source>
        <dbReference type="ARBA" id="ARBA00022833"/>
    </source>
</evidence>